<gene>
    <name evidence="2" type="ORF">EVAR_58100_1</name>
</gene>
<protein>
    <submittedName>
        <fullName evidence="2">Uncharacterized protein</fullName>
    </submittedName>
</protein>
<dbReference type="Proteomes" id="UP000299102">
    <property type="component" value="Unassembled WGS sequence"/>
</dbReference>
<evidence type="ECO:0000256" key="1">
    <source>
        <dbReference type="SAM" id="MobiDB-lite"/>
    </source>
</evidence>
<name>A0A4C1YNW5_EUMVA</name>
<reference evidence="2 3" key="1">
    <citation type="journal article" date="2019" name="Commun. Biol.">
        <title>The bagworm genome reveals a unique fibroin gene that provides high tensile strength.</title>
        <authorList>
            <person name="Kono N."/>
            <person name="Nakamura H."/>
            <person name="Ohtoshi R."/>
            <person name="Tomita M."/>
            <person name="Numata K."/>
            <person name="Arakawa K."/>
        </authorList>
    </citation>
    <scope>NUCLEOTIDE SEQUENCE [LARGE SCALE GENOMIC DNA]</scope>
</reference>
<dbReference type="AlphaFoldDB" id="A0A4C1YNW5"/>
<comment type="caution">
    <text evidence="2">The sequence shown here is derived from an EMBL/GenBank/DDBJ whole genome shotgun (WGS) entry which is preliminary data.</text>
</comment>
<evidence type="ECO:0000313" key="3">
    <source>
        <dbReference type="Proteomes" id="UP000299102"/>
    </source>
</evidence>
<feature type="compositionally biased region" description="Basic residues" evidence="1">
    <location>
        <begin position="11"/>
        <end position="25"/>
    </location>
</feature>
<keyword evidence="3" id="KW-1185">Reference proteome</keyword>
<dbReference type="EMBL" id="BGZK01001294">
    <property type="protein sequence ID" value="GBP76584.1"/>
    <property type="molecule type" value="Genomic_DNA"/>
</dbReference>
<feature type="region of interest" description="Disordered" evidence="1">
    <location>
        <begin position="1"/>
        <end position="25"/>
    </location>
</feature>
<sequence length="229" mass="26346">MCTCARPPCSRPRRAPRPPGRHPFAHTHIRIKHPQYTRWNTSLWLHAGRVPCVCVCGYVCLCVICRKAFHKCVRFEENTTSTREALGDVDAGVFRRRERGQRTGANISPLMIASRTADKTLSPDGVARLFVLSVHCERPGRPISRRSLLGRKALRFLQMKIYLNRVELKVMFLYNVAQIRCSFSARPVSPSSSAKNLLRKERMAQERGWDSEARKEICLLVKRRDELNF</sequence>
<accession>A0A4C1YNW5</accession>
<organism evidence="2 3">
    <name type="scientific">Eumeta variegata</name>
    <name type="common">Bagworm moth</name>
    <name type="synonym">Eumeta japonica</name>
    <dbReference type="NCBI Taxonomy" id="151549"/>
    <lineage>
        <taxon>Eukaryota</taxon>
        <taxon>Metazoa</taxon>
        <taxon>Ecdysozoa</taxon>
        <taxon>Arthropoda</taxon>
        <taxon>Hexapoda</taxon>
        <taxon>Insecta</taxon>
        <taxon>Pterygota</taxon>
        <taxon>Neoptera</taxon>
        <taxon>Endopterygota</taxon>
        <taxon>Lepidoptera</taxon>
        <taxon>Glossata</taxon>
        <taxon>Ditrysia</taxon>
        <taxon>Tineoidea</taxon>
        <taxon>Psychidae</taxon>
        <taxon>Oiketicinae</taxon>
        <taxon>Eumeta</taxon>
    </lineage>
</organism>
<evidence type="ECO:0000313" key="2">
    <source>
        <dbReference type="EMBL" id="GBP76584.1"/>
    </source>
</evidence>
<proteinExistence type="predicted"/>